<dbReference type="STRING" id="195883.A0A482XV11"/>
<dbReference type="OrthoDB" id="74705at2759"/>
<accession>A0A482XV11</accession>
<comment type="caution">
    <text evidence="2">The sequence shown here is derived from an EMBL/GenBank/DDBJ whole genome shotgun (WGS) entry which is preliminary data.</text>
</comment>
<protein>
    <submittedName>
        <fullName evidence="2">Uncharacterized protein</fullName>
    </submittedName>
</protein>
<evidence type="ECO:0000313" key="3">
    <source>
        <dbReference type="Proteomes" id="UP000291343"/>
    </source>
</evidence>
<reference evidence="2 3" key="1">
    <citation type="journal article" date="2017" name="Gigascience">
        <title>Genome sequence of the small brown planthopper, Laodelphax striatellus.</title>
        <authorList>
            <person name="Zhu J."/>
            <person name="Jiang F."/>
            <person name="Wang X."/>
            <person name="Yang P."/>
            <person name="Bao Y."/>
            <person name="Zhao W."/>
            <person name="Wang W."/>
            <person name="Lu H."/>
            <person name="Wang Q."/>
            <person name="Cui N."/>
            <person name="Li J."/>
            <person name="Chen X."/>
            <person name="Luo L."/>
            <person name="Yu J."/>
            <person name="Kang L."/>
            <person name="Cui F."/>
        </authorList>
    </citation>
    <scope>NUCLEOTIDE SEQUENCE [LARGE SCALE GENOMIC DNA]</scope>
    <source>
        <strain evidence="2">Lst14</strain>
    </source>
</reference>
<dbReference type="Proteomes" id="UP000291343">
    <property type="component" value="Unassembled WGS sequence"/>
</dbReference>
<proteinExistence type="predicted"/>
<feature type="non-terminal residue" evidence="2">
    <location>
        <position position="78"/>
    </location>
</feature>
<dbReference type="InParanoid" id="A0A482XV11"/>
<sequence>MGQRVSMCHKGYRRGKKRLHVRSGGEEVRMTAETMPVSPPPGAEAGAGGGHCQYYDPEYARMEAWLDEHPEFVEDYFI</sequence>
<dbReference type="EMBL" id="QKKF02000377">
    <property type="protein sequence ID" value="RZF49080.1"/>
    <property type="molecule type" value="Genomic_DNA"/>
</dbReference>
<dbReference type="AlphaFoldDB" id="A0A482XV11"/>
<evidence type="ECO:0000313" key="2">
    <source>
        <dbReference type="EMBL" id="RZF49080.1"/>
    </source>
</evidence>
<feature type="region of interest" description="Disordered" evidence="1">
    <location>
        <begin position="19"/>
        <end position="49"/>
    </location>
</feature>
<name>A0A482XV11_LAOST</name>
<organism evidence="2 3">
    <name type="scientific">Laodelphax striatellus</name>
    <name type="common">Small brown planthopper</name>
    <name type="synonym">Delphax striatella</name>
    <dbReference type="NCBI Taxonomy" id="195883"/>
    <lineage>
        <taxon>Eukaryota</taxon>
        <taxon>Metazoa</taxon>
        <taxon>Ecdysozoa</taxon>
        <taxon>Arthropoda</taxon>
        <taxon>Hexapoda</taxon>
        <taxon>Insecta</taxon>
        <taxon>Pterygota</taxon>
        <taxon>Neoptera</taxon>
        <taxon>Paraneoptera</taxon>
        <taxon>Hemiptera</taxon>
        <taxon>Auchenorrhyncha</taxon>
        <taxon>Fulgoroidea</taxon>
        <taxon>Delphacidae</taxon>
        <taxon>Criomorphinae</taxon>
        <taxon>Laodelphax</taxon>
    </lineage>
</organism>
<gene>
    <name evidence="2" type="ORF">LSTR_LSTR008366</name>
</gene>
<evidence type="ECO:0000256" key="1">
    <source>
        <dbReference type="SAM" id="MobiDB-lite"/>
    </source>
</evidence>
<keyword evidence="3" id="KW-1185">Reference proteome</keyword>